<dbReference type="GO" id="GO:0004930">
    <property type="term" value="F:G protein-coupled receptor activity"/>
    <property type="evidence" value="ECO:0007669"/>
    <property type="project" value="UniProtKB-KW"/>
</dbReference>
<dbReference type="PROSITE" id="PS50262">
    <property type="entry name" value="G_PROTEIN_RECEP_F1_2"/>
    <property type="match status" value="1"/>
</dbReference>
<dbReference type="GO" id="GO:0043005">
    <property type="term" value="C:neuron projection"/>
    <property type="evidence" value="ECO:0007669"/>
    <property type="project" value="TreeGrafter"/>
</dbReference>
<dbReference type="GO" id="GO:0007218">
    <property type="term" value="P:neuropeptide signaling pathway"/>
    <property type="evidence" value="ECO:0007669"/>
    <property type="project" value="TreeGrafter"/>
</dbReference>
<evidence type="ECO:0000256" key="8">
    <source>
        <dbReference type="ARBA" id="ARBA00023224"/>
    </source>
</evidence>
<feature type="transmembrane region" description="Helical" evidence="9">
    <location>
        <begin position="107"/>
        <end position="126"/>
    </location>
</feature>
<dbReference type="InterPro" id="IPR017452">
    <property type="entry name" value="GPCR_Rhodpsn_7TM"/>
</dbReference>
<feature type="transmembrane region" description="Helical" evidence="9">
    <location>
        <begin position="152"/>
        <end position="171"/>
    </location>
</feature>
<dbReference type="InterPro" id="IPR000276">
    <property type="entry name" value="GPCR_Rhodpsn"/>
</dbReference>
<evidence type="ECO:0000256" key="9">
    <source>
        <dbReference type="SAM" id="Phobius"/>
    </source>
</evidence>
<keyword evidence="6 9" id="KW-0472">Membrane</keyword>
<keyword evidence="12" id="KW-1185">Reference proteome</keyword>
<accession>V4CSE7</accession>
<sequence length="367" mass="41526">METNDTYGNQFEPGLEVFDFELYHNSSHERGFISSSRVGITICVGNFIINSLVLLLILCFQTTKKQFVMSQIANIAIMDILMCLCVDTVTIYHNIHPWSLGQTICEAWLVLDVLLPFNAYLGIILMNADRLMFAVKPSFYFRLFKNVQTRRLYLVIPWIISSVLIVPIWLLCDVPMQHIPFMCVYAITESAGTASSVVSLFVPSAIVGLLVLLLLVTLAYGLPKNLQEFHNLTIEDHFDNPRVILRRHNSLIIALCIVDVAALTMQLPFGTLSVMEPQCLADPCTSIIELMFALSWLRSATPGVRGLIWFLFTEIKLSCCFCMRSKYADSNRRPLVENVPMTSTMNTQHEQLISVSGCEKVNEKRLL</sequence>
<keyword evidence="3 9" id="KW-0812">Transmembrane</keyword>
<dbReference type="CTD" id="20235649"/>
<evidence type="ECO:0000256" key="7">
    <source>
        <dbReference type="ARBA" id="ARBA00023170"/>
    </source>
</evidence>
<dbReference type="GeneID" id="20235649"/>
<dbReference type="CDD" id="cd00637">
    <property type="entry name" value="7tm_classA_rhodopsin-like"/>
    <property type="match status" value="1"/>
</dbReference>
<dbReference type="GO" id="GO:0005886">
    <property type="term" value="C:plasma membrane"/>
    <property type="evidence" value="ECO:0007669"/>
    <property type="project" value="UniProtKB-SubCell"/>
</dbReference>
<evidence type="ECO:0000256" key="1">
    <source>
        <dbReference type="ARBA" id="ARBA00004651"/>
    </source>
</evidence>
<dbReference type="Proteomes" id="UP000030746">
    <property type="component" value="Unassembled WGS sequence"/>
</dbReference>
<name>V4CSE7_LOTGI</name>
<evidence type="ECO:0000256" key="3">
    <source>
        <dbReference type="ARBA" id="ARBA00022692"/>
    </source>
</evidence>
<evidence type="ECO:0000256" key="6">
    <source>
        <dbReference type="ARBA" id="ARBA00023136"/>
    </source>
</evidence>
<keyword evidence="5" id="KW-0297">G-protein coupled receptor</keyword>
<organism evidence="11 12">
    <name type="scientific">Lottia gigantea</name>
    <name type="common">Giant owl limpet</name>
    <dbReference type="NCBI Taxonomy" id="225164"/>
    <lineage>
        <taxon>Eukaryota</taxon>
        <taxon>Metazoa</taxon>
        <taxon>Spiralia</taxon>
        <taxon>Lophotrochozoa</taxon>
        <taxon>Mollusca</taxon>
        <taxon>Gastropoda</taxon>
        <taxon>Patellogastropoda</taxon>
        <taxon>Lottioidea</taxon>
        <taxon>Lottiidae</taxon>
        <taxon>Lottia</taxon>
    </lineage>
</organism>
<dbReference type="HOGENOM" id="CLU_754968_0_0_1"/>
<dbReference type="Gene3D" id="1.20.1070.10">
    <property type="entry name" value="Rhodopsin 7-helix transmembrane proteins"/>
    <property type="match status" value="1"/>
</dbReference>
<dbReference type="KEGG" id="lgi:LOTGIDRAFT_152311"/>
<keyword evidence="4 9" id="KW-1133">Transmembrane helix</keyword>
<evidence type="ECO:0000313" key="11">
    <source>
        <dbReference type="EMBL" id="ESP05455.1"/>
    </source>
</evidence>
<feature type="transmembrane region" description="Helical" evidence="9">
    <location>
        <begin position="72"/>
        <end position="95"/>
    </location>
</feature>
<dbReference type="PANTHER" id="PTHR24229:SF40">
    <property type="entry name" value="ALLATOSTATIN C RECEPTOR 1-RELATED"/>
    <property type="match status" value="1"/>
</dbReference>
<protein>
    <recommendedName>
        <fullName evidence="10">G-protein coupled receptors family 1 profile domain-containing protein</fullName>
    </recommendedName>
</protein>
<evidence type="ECO:0000256" key="2">
    <source>
        <dbReference type="ARBA" id="ARBA00022475"/>
    </source>
</evidence>
<reference evidence="11 12" key="1">
    <citation type="journal article" date="2013" name="Nature">
        <title>Insights into bilaterian evolution from three spiralian genomes.</title>
        <authorList>
            <person name="Simakov O."/>
            <person name="Marletaz F."/>
            <person name="Cho S.J."/>
            <person name="Edsinger-Gonzales E."/>
            <person name="Havlak P."/>
            <person name="Hellsten U."/>
            <person name="Kuo D.H."/>
            <person name="Larsson T."/>
            <person name="Lv J."/>
            <person name="Arendt D."/>
            <person name="Savage R."/>
            <person name="Osoegawa K."/>
            <person name="de Jong P."/>
            <person name="Grimwood J."/>
            <person name="Chapman J.A."/>
            <person name="Shapiro H."/>
            <person name="Aerts A."/>
            <person name="Otillar R.P."/>
            <person name="Terry A.Y."/>
            <person name="Boore J.L."/>
            <person name="Grigoriev I.V."/>
            <person name="Lindberg D.R."/>
            <person name="Seaver E.C."/>
            <person name="Weisblat D.A."/>
            <person name="Putnam N.H."/>
            <person name="Rokhsar D.S."/>
        </authorList>
    </citation>
    <scope>NUCLEOTIDE SEQUENCE [LARGE SCALE GENOMIC DNA]</scope>
</reference>
<dbReference type="GO" id="GO:0042923">
    <property type="term" value="F:neuropeptide binding"/>
    <property type="evidence" value="ECO:0007669"/>
    <property type="project" value="TreeGrafter"/>
</dbReference>
<feature type="domain" description="G-protein coupled receptors family 1 profile" evidence="10">
    <location>
        <begin position="49"/>
        <end position="220"/>
    </location>
</feature>
<keyword evidence="7" id="KW-0675">Receptor</keyword>
<evidence type="ECO:0000256" key="4">
    <source>
        <dbReference type="ARBA" id="ARBA00022989"/>
    </source>
</evidence>
<feature type="transmembrane region" description="Helical" evidence="9">
    <location>
        <begin position="251"/>
        <end position="269"/>
    </location>
</feature>
<dbReference type="EMBL" id="KB199650">
    <property type="protein sequence ID" value="ESP05455.1"/>
    <property type="molecule type" value="Genomic_DNA"/>
</dbReference>
<dbReference type="STRING" id="225164.V4CSE7"/>
<feature type="transmembrane region" description="Helical" evidence="9">
    <location>
        <begin position="200"/>
        <end position="222"/>
    </location>
</feature>
<keyword evidence="8" id="KW-0807">Transducer</keyword>
<dbReference type="OrthoDB" id="6086683at2759"/>
<dbReference type="RefSeq" id="XP_009044000.1">
    <property type="nucleotide sequence ID" value="XM_009045752.1"/>
</dbReference>
<evidence type="ECO:0000256" key="5">
    <source>
        <dbReference type="ARBA" id="ARBA00023040"/>
    </source>
</evidence>
<feature type="transmembrane region" description="Helical" evidence="9">
    <location>
        <begin position="38"/>
        <end position="60"/>
    </location>
</feature>
<keyword evidence="2" id="KW-1003">Cell membrane</keyword>
<gene>
    <name evidence="11" type="ORF">LOTGIDRAFT_152311</name>
</gene>
<evidence type="ECO:0000259" key="10">
    <source>
        <dbReference type="PROSITE" id="PS50262"/>
    </source>
</evidence>
<dbReference type="Pfam" id="PF00001">
    <property type="entry name" value="7tm_1"/>
    <property type="match status" value="1"/>
</dbReference>
<dbReference type="SUPFAM" id="SSF81321">
    <property type="entry name" value="Family A G protein-coupled receptor-like"/>
    <property type="match status" value="1"/>
</dbReference>
<dbReference type="OMA" id="FWILITE"/>
<dbReference type="PANTHER" id="PTHR24229">
    <property type="entry name" value="NEUROPEPTIDES RECEPTOR"/>
    <property type="match status" value="1"/>
</dbReference>
<dbReference type="AlphaFoldDB" id="V4CSE7"/>
<comment type="subcellular location">
    <subcellularLocation>
        <location evidence="1">Cell membrane</location>
        <topology evidence="1">Multi-pass membrane protein</topology>
    </subcellularLocation>
</comment>
<proteinExistence type="predicted"/>
<evidence type="ECO:0000313" key="12">
    <source>
        <dbReference type="Proteomes" id="UP000030746"/>
    </source>
</evidence>